<dbReference type="Pfam" id="PF01066">
    <property type="entry name" value="CDP-OH_P_transf"/>
    <property type="match status" value="1"/>
</dbReference>
<dbReference type="InterPro" id="IPR000462">
    <property type="entry name" value="CDP-OH_P_trans"/>
</dbReference>
<keyword evidence="5" id="KW-1185">Reference proteome</keyword>
<keyword evidence="1 2" id="KW-0808">Transferase</keyword>
<evidence type="ECO:0000256" key="3">
    <source>
        <dbReference type="SAM" id="Phobius"/>
    </source>
</evidence>
<reference evidence="4 5" key="1">
    <citation type="submission" date="2016-12" db="EMBL/GenBank/DDBJ databases">
        <title>Discovery of methanogenic haloarchaea.</title>
        <authorList>
            <person name="Sorokin D.Y."/>
            <person name="Makarova K.S."/>
            <person name="Abbas B."/>
            <person name="Ferrer M."/>
            <person name="Golyshin P.N."/>
        </authorList>
    </citation>
    <scope>NUCLEOTIDE SEQUENCE [LARGE SCALE GENOMIC DNA]</scope>
    <source>
        <strain evidence="4">AMET1</strain>
    </source>
</reference>
<evidence type="ECO:0000256" key="2">
    <source>
        <dbReference type="RuleBase" id="RU003750"/>
    </source>
</evidence>
<name>A0A1Y3GAS7_9EURY</name>
<dbReference type="GO" id="GO:0016780">
    <property type="term" value="F:phosphotransferase activity, for other substituted phosphate groups"/>
    <property type="evidence" value="ECO:0007669"/>
    <property type="project" value="InterPro"/>
</dbReference>
<dbReference type="OrthoDB" id="9904at2157"/>
<feature type="transmembrane region" description="Helical" evidence="3">
    <location>
        <begin position="32"/>
        <end position="59"/>
    </location>
</feature>
<dbReference type="Gene3D" id="1.20.120.1760">
    <property type="match status" value="1"/>
</dbReference>
<comment type="similarity">
    <text evidence="2">Belongs to the CDP-alcohol phosphatidyltransferase class-I family.</text>
</comment>
<organism evidence="4 5">
    <name type="scientific">Methanonatronarchaeum thermophilum</name>
    <dbReference type="NCBI Taxonomy" id="1927129"/>
    <lineage>
        <taxon>Archaea</taxon>
        <taxon>Methanobacteriati</taxon>
        <taxon>Methanobacteriota</taxon>
        <taxon>Methanonatronarchaeia</taxon>
        <taxon>Methanonatronarchaeales</taxon>
        <taxon>Methanonatronarchaeaceae</taxon>
        <taxon>Methanonatronarchaeum</taxon>
    </lineage>
</organism>
<dbReference type="GO" id="GO:0008654">
    <property type="term" value="P:phospholipid biosynthetic process"/>
    <property type="evidence" value="ECO:0007669"/>
    <property type="project" value="InterPro"/>
</dbReference>
<dbReference type="InterPro" id="IPR043130">
    <property type="entry name" value="CDP-OH_PTrfase_TM_dom"/>
</dbReference>
<feature type="transmembrane region" description="Helical" evidence="3">
    <location>
        <begin position="147"/>
        <end position="163"/>
    </location>
</feature>
<dbReference type="EMBL" id="MRZU01000004">
    <property type="protein sequence ID" value="OUJ18367.1"/>
    <property type="molecule type" value="Genomic_DNA"/>
</dbReference>
<proteinExistence type="inferred from homology"/>
<evidence type="ECO:0000313" key="5">
    <source>
        <dbReference type="Proteomes" id="UP000195137"/>
    </source>
</evidence>
<dbReference type="AlphaFoldDB" id="A0A1Y3GAS7"/>
<keyword evidence="3" id="KW-0812">Transmembrane</keyword>
<keyword evidence="3" id="KW-1133">Transmembrane helix</keyword>
<dbReference type="Proteomes" id="UP000195137">
    <property type="component" value="Unassembled WGS sequence"/>
</dbReference>
<accession>A0A1Y3GAS7</accession>
<sequence>MLNRLRPLASQTTQPITKKLAQKNITPDQLSITSLIAAILSAIAYILGNLILAGTLVLINSILDLLDGELARTLGTTNRKGDFVDHIIDRYADILILTGITLSPYAPTELGIIAITTVLMTSYLGTQAQAVGAGRVYSGLLGRANRLVLIILATYLTAIYPTNINRYTILGWLLIIFITLGIITIIQRAIQIKTNIK</sequence>
<comment type="caution">
    <text evidence="4">The sequence shown here is derived from an EMBL/GenBank/DDBJ whole genome shotgun (WGS) entry which is preliminary data.</text>
</comment>
<evidence type="ECO:0000313" key="4">
    <source>
        <dbReference type="EMBL" id="OUJ18367.1"/>
    </source>
</evidence>
<gene>
    <name evidence="4" type="ORF">AMET1_1280</name>
</gene>
<dbReference type="PROSITE" id="PS00379">
    <property type="entry name" value="CDP_ALCOHOL_P_TRANSF"/>
    <property type="match status" value="1"/>
</dbReference>
<keyword evidence="3" id="KW-0472">Membrane</keyword>
<dbReference type="InterPro" id="IPR048254">
    <property type="entry name" value="CDP_ALCOHOL_P_TRANSF_CS"/>
</dbReference>
<protein>
    <submittedName>
        <fullName evidence="4">Phosphatidylglycerophosphate synthase PgsA</fullName>
    </submittedName>
</protein>
<evidence type="ECO:0000256" key="1">
    <source>
        <dbReference type="ARBA" id="ARBA00022679"/>
    </source>
</evidence>
<dbReference type="RefSeq" id="WP_086637650.1">
    <property type="nucleotide sequence ID" value="NZ_MRZU01000004.1"/>
</dbReference>
<feature type="transmembrane region" description="Helical" evidence="3">
    <location>
        <begin position="169"/>
        <end position="190"/>
    </location>
</feature>
<dbReference type="GO" id="GO:0016020">
    <property type="term" value="C:membrane"/>
    <property type="evidence" value="ECO:0007669"/>
    <property type="project" value="InterPro"/>
</dbReference>
<feature type="transmembrane region" description="Helical" evidence="3">
    <location>
        <begin position="105"/>
        <end position="126"/>
    </location>
</feature>